<feature type="transmembrane region" description="Helical" evidence="2">
    <location>
        <begin position="21"/>
        <end position="41"/>
    </location>
</feature>
<evidence type="ECO:0000313" key="3">
    <source>
        <dbReference type="EMBL" id="MCD7466484.1"/>
    </source>
</evidence>
<comment type="caution">
    <text evidence="3">The sequence shown here is derived from an EMBL/GenBank/DDBJ whole genome shotgun (WGS) entry which is preliminary data.</text>
</comment>
<feature type="compositionally biased region" description="Polar residues" evidence="1">
    <location>
        <begin position="63"/>
        <end position="74"/>
    </location>
</feature>
<evidence type="ECO:0000256" key="2">
    <source>
        <dbReference type="SAM" id="Phobius"/>
    </source>
</evidence>
<keyword evidence="2" id="KW-0472">Membrane</keyword>
<keyword evidence="4" id="KW-1185">Reference proteome</keyword>
<name>A0ABS8T531_DATST</name>
<proteinExistence type="predicted"/>
<keyword evidence="2" id="KW-1133">Transmembrane helix</keyword>
<evidence type="ECO:0000313" key="4">
    <source>
        <dbReference type="Proteomes" id="UP000823775"/>
    </source>
</evidence>
<organism evidence="3 4">
    <name type="scientific">Datura stramonium</name>
    <name type="common">Jimsonweed</name>
    <name type="synonym">Common thornapple</name>
    <dbReference type="NCBI Taxonomy" id="4076"/>
    <lineage>
        <taxon>Eukaryota</taxon>
        <taxon>Viridiplantae</taxon>
        <taxon>Streptophyta</taxon>
        <taxon>Embryophyta</taxon>
        <taxon>Tracheophyta</taxon>
        <taxon>Spermatophyta</taxon>
        <taxon>Magnoliopsida</taxon>
        <taxon>eudicotyledons</taxon>
        <taxon>Gunneridae</taxon>
        <taxon>Pentapetalae</taxon>
        <taxon>asterids</taxon>
        <taxon>lamiids</taxon>
        <taxon>Solanales</taxon>
        <taxon>Solanaceae</taxon>
        <taxon>Solanoideae</taxon>
        <taxon>Datureae</taxon>
        <taxon>Datura</taxon>
    </lineage>
</organism>
<evidence type="ECO:0000256" key="1">
    <source>
        <dbReference type="SAM" id="MobiDB-lite"/>
    </source>
</evidence>
<feature type="non-terminal residue" evidence="3">
    <location>
        <position position="1"/>
    </location>
</feature>
<dbReference type="EMBL" id="JACEIK010001147">
    <property type="protein sequence ID" value="MCD7466484.1"/>
    <property type="molecule type" value="Genomic_DNA"/>
</dbReference>
<dbReference type="Proteomes" id="UP000823775">
    <property type="component" value="Unassembled WGS sequence"/>
</dbReference>
<accession>A0ABS8T531</accession>
<reference evidence="3 4" key="1">
    <citation type="journal article" date="2021" name="BMC Genomics">
        <title>Datura genome reveals duplications of psychoactive alkaloid biosynthetic genes and high mutation rate following tissue culture.</title>
        <authorList>
            <person name="Rajewski A."/>
            <person name="Carter-House D."/>
            <person name="Stajich J."/>
            <person name="Litt A."/>
        </authorList>
    </citation>
    <scope>NUCLEOTIDE SEQUENCE [LARGE SCALE GENOMIC DNA]</scope>
    <source>
        <strain evidence="3">AR-01</strain>
    </source>
</reference>
<sequence>QLRKECNKEAKMNERAPMTKLKWNILGIVFCLLLVTILFRVKHKEDHFDKLGKENLHEVLHVPSSNRRNTSIQSKGGGEGGD</sequence>
<protein>
    <submittedName>
        <fullName evidence="3">Pollen receptor-like kinase 3</fullName>
    </submittedName>
</protein>
<keyword evidence="2" id="KW-0812">Transmembrane</keyword>
<feature type="region of interest" description="Disordered" evidence="1">
    <location>
        <begin position="60"/>
        <end position="82"/>
    </location>
</feature>
<gene>
    <name evidence="3" type="primary">PRK3_2</name>
    <name evidence="3" type="ORF">HAX54_003233</name>
</gene>